<comment type="caution">
    <text evidence="1">The sequence shown here is derived from an EMBL/GenBank/DDBJ whole genome shotgun (WGS) entry which is preliminary data.</text>
</comment>
<dbReference type="EMBL" id="JAUESC010000380">
    <property type="protein sequence ID" value="KAK0591739.1"/>
    <property type="molecule type" value="Genomic_DNA"/>
</dbReference>
<evidence type="ECO:0000313" key="2">
    <source>
        <dbReference type="Proteomes" id="UP001168877"/>
    </source>
</evidence>
<evidence type="ECO:0000313" key="1">
    <source>
        <dbReference type="EMBL" id="KAK0591739.1"/>
    </source>
</evidence>
<organism evidence="1 2">
    <name type="scientific">Acer saccharum</name>
    <name type="common">Sugar maple</name>
    <dbReference type="NCBI Taxonomy" id="4024"/>
    <lineage>
        <taxon>Eukaryota</taxon>
        <taxon>Viridiplantae</taxon>
        <taxon>Streptophyta</taxon>
        <taxon>Embryophyta</taxon>
        <taxon>Tracheophyta</taxon>
        <taxon>Spermatophyta</taxon>
        <taxon>Magnoliopsida</taxon>
        <taxon>eudicotyledons</taxon>
        <taxon>Gunneridae</taxon>
        <taxon>Pentapetalae</taxon>
        <taxon>rosids</taxon>
        <taxon>malvids</taxon>
        <taxon>Sapindales</taxon>
        <taxon>Sapindaceae</taxon>
        <taxon>Hippocastanoideae</taxon>
        <taxon>Acereae</taxon>
        <taxon>Acer</taxon>
    </lineage>
</organism>
<accession>A0AA39SI85</accession>
<proteinExistence type="predicted"/>
<sequence>MGIPLSTVGDFSSWFEFPLAEESLMQSIIIPFEMATDVIGLKCLNEKPKLKCGLEFDSEQSAYDFYNAYRRSMGFSVRKDTFGKNKRTGELTSRIFVFVKRVSERKISEMF</sequence>
<protein>
    <recommendedName>
        <fullName evidence="3">Protein FAR1-RELATED SEQUENCE</fullName>
    </recommendedName>
</protein>
<dbReference type="PANTHER" id="PTHR46328:SF27">
    <property type="entry name" value="OS12G0287500 PROTEIN"/>
    <property type="match status" value="1"/>
</dbReference>
<keyword evidence="2" id="KW-1185">Reference proteome</keyword>
<dbReference type="Proteomes" id="UP001168877">
    <property type="component" value="Unassembled WGS sequence"/>
</dbReference>
<gene>
    <name evidence="1" type="ORF">LWI29_007185</name>
</gene>
<dbReference type="PANTHER" id="PTHR46328">
    <property type="entry name" value="FAR-RED IMPAIRED RESPONSIVE (FAR1) FAMILY PROTEIN-RELATED"/>
    <property type="match status" value="1"/>
</dbReference>
<name>A0AA39SI85_ACESA</name>
<dbReference type="AlphaFoldDB" id="A0AA39SI85"/>
<evidence type="ECO:0008006" key="3">
    <source>
        <dbReference type="Google" id="ProtNLM"/>
    </source>
</evidence>
<reference evidence="1" key="2">
    <citation type="submission" date="2023-06" db="EMBL/GenBank/DDBJ databases">
        <authorList>
            <person name="Swenson N.G."/>
            <person name="Wegrzyn J.L."/>
            <person name="Mcevoy S.L."/>
        </authorList>
    </citation>
    <scope>NUCLEOTIDE SEQUENCE</scope>
    <source>
        <strain evidence="1">NS2018</strain>
        <tissue evidence="1">Leaf</tissue>
    </source>
</reference>
<reference evidence="1" key="1">
    <citation type="journal article" date="2022" name="Plant J.">
        <title>Strategies of tolerance reflected in two North American maple genomes.</title>
        <authorList>
            <person name="McEvoy S.L."/>
            <person name="Sezen U.U."/>
            <person name="Trouern-Trend A."/>
            <person name="McMahon S.M."/>
            <person name="Schaberg P.G."/>
            <person name="Yang J."/>
            <person name="Wegrzyn J.L."/>
            <person name="Swenson N.G."/>
        </authorList>
    </citation>
    <scope>NUCLEOTIDE SEQUENCE</scope>
    <source>
        <strain evidence="1">NS2018</strain>
    </source>
</reference>